<gene>
    <name evidence="1" type="ORF">SAMN02745181_3230</name>
</gene>
<dbReference type="AlphaFoldDB" id="A0A1M6PLW3"/>
<sequence length="276" mass="31987">MDGIWDDGEWISWDEINTHIYLQEKRSELELRGITDEKDVLEAIARDEDETTLVEELLHASVAYYRAHNRYLAPYSFFKKHVDSLSLNPKKLKYALSDSFEDFDNISPQYLFARDVELYKKGKFNHPRTTPPISYGWLLSFADRYYKEYEQHLPIYGEIGERYAADRFGFTQNPAQAQGSDGRMAKPGHEAQLANVLVEVKTITPIKSEPFVTVKRSGNWGVLAIVKIDPDMRIDGKLIKRSRLPKGDEPHMRIHWDDYSSDHLEISPEYQASPVT</sequence>
<dbReference type="RefSeq" id="WP_143184775.1">
    <property type="nucleotide sequence ID" value="NZ_FQYR01000005.1"/>
</dbReference>
<dbReference type="STRING" id="1123071.SAMN02745181_3230"/>
<reference evidence="1 2" key="1">
    <citation type="submission" date="2016-11" db="EMBL/GenBank/DDBJ databases">
        <authorList>
            <person name="Jaros S."/>
            <person name="Januszkiewicz K."/>
            <person name="Wedrychowicz H."/>
        </authorList>
    </citation>
    <scope>NUCLEOTIDE SEQUENCE [LARGE SCALE GENOMIC DNA]</scope>
    <source>
        <strain evidence="1 2">DSM 18772</strain>
    </source>
</reference>
<dbReference type="OrthoDB" id="3078657at2"/>
<accession>A0A1M6PLW3</accession>
<evidence type="ECO:0000313" key="1">
    <source>
        <dbReference type="EMBL" id="SHK08910.1"/>
    </source>
</evidence>
<dbReference type="EMBL" id="FQYR01000005">
    <property type="protein sequence ID" value="SHK08910.1"/>
    <property type="molecule type" value="Genomic_DNA"/>
</dbReference>
<dbReference type="InParanoid" id="A0A1M6PLW3"/>
<proteinExistence type="predicted"/>
<dbReference type="Proteomes" id="UP000184510">
    <property type="component" value="Unassembled WGS sequence"/>
</dbReference>
<protein>
    <submittedName>
        <fullName evidence="1">Uncharacterized protein</fullName>
    </submittedName>
</protein>
<name>A0A1M6PLW3_9BACT</name>
<organism evidence="1 2">
    <name type="scientific">Rubritalea squalenifaciens DSM 18772</name>
    <dbReference type="NCBI Taxonomy" id="1123071"/>
    <lineage>
        <taxon>Bacteria</taxon>
        <taxon>Pseudomonadati</taxon>
        <taxon>Verrucomicrobiota</taxon>
        <taxon>Verrucomicrobiia</taxon>
        <taxon>Verrucomicrobiales</taxon>
        <taxon>Rubritaleaceae</taxon>
        <taxon>Rubritalea</taxon>
    </lineage>
</organism>
<keyword evidence="2" id="KW-1185">Reference proteome</keyword>
<evidence type="ECO:0000313" key="2">
    <source>
        <dbReference type="Proteomes" id="UP000184510"/>
    </source>
</evidence>